<protein>
    <submittedName>
        <fullName evidence="1">Uncharacterized protein</fullName>
    </submittedName>
</protein>
<proteinExistence type="predicted"/>
<organism evidence="1 2">
    <name type="scientific">Tetranychus urticae</name>
    <name type="common">Two-spotted spider mite</name>
    <dbReference type="NCBI Taxonomy" id="32264"/>
    <lineage>
        <taxon>Eukaryota</taxon>
        <taxon>Metazoa</taxon>
        <taxon>Ecdysozoa</taxon>
        <taxon>Arthropoda</taxon>
        <taxon>Chelicerata</taxon>
        <taxon>Arachnida</taxon>
        <taxon>Acari</taxon>
        <taxon>Acariformes</taxon>
        <taxon>Trombidiformes</taxon>
        <taxon>Prostigmata</taxon>
        <taxon>Eleutherengona</taxon>
        <taxon>Raphignathae</taxon>
        <taxon>Tetranychoidea</taxon>
        <taxon>Tetranychidae</taxon>
        <taxon>Tetranychus</taxon>
    </lineage>
</organism>
<accession>T1K1N1</accession>
<dbReference type="EnsemblMetazoa" id="tetur04g02010.1">
    <property type="protein sequence ID" value="tetur04g02010.1"/>
    <property type="gene ID" value="tetur04g02010"/>
</dbReference>
<reference evidence="2" key="1">
    <citation type="submission" date="2011-08" db="EMBL/GenBank/DDBJ databases">
        <authorList>
            <person name="Rombauts S."/>
        </authorList>
    </citation>
    <scope>NUCLEOTIDE SEQUENCE</scope>
    <source>
        <strain evidence="2">London</strain>
    </source>
</reference>
<dbReference type="Proteomes" id="UP000015104">
    <property type="component" value="Unassembled WGS sequence"/>
</dbReference>
<name>T1K1N1_TETUR</name>
<evidence type="ECO:0000313" key="2">
    <source>
        <dbReference type="Proteomes" id="UP000015104"/>
    </source>
</evidence>
<reference evidence="1" key="2">
    <citation type="submission" date="2015-06" db="UniProtKB">
        <authorList>
            <consortium name="EnsemblMetazoa"/>
        </authorList>
    </citation>
    <scope>IDENTIFICATION</scope>
</reference>
<evidence type="ECO:0000313" key="1">
    <source>
        <dbReference type="EnsemblMetazoa" id="tetur04g02010.1"/>
    </source>
</evidence>
<sequence length="25" mass="2840">MTIKRKNSGKDSVKSCLNIFKQKSV</sequence>
<dbReference type="HOGENOM" id="CLU_3419632_0_0_1"/>
<dbReference type="AlphaFoldDB" id="T1K1N1"/>
<keyword evidence="2" id="KW-1185">Reference proteome</keyword>
<dbReference type="EMBL" id="CAEY01001353">
    <property type="status" value="NOT_ANNOTATED_CDS"/>
    <property type="molecule type" value="Genomic_DNA"/>
</dbReference>